<protein>
    <submittedName>
        <fullName evidence="3">Esterase-like activity of phytase family protein</fullName>
    </submittedName>
</protein>
<feature type="signal peptide" evidence="1">
    <location>
        <begin position="1"/>
        <end position="18"/>
    </location>
</feature>
<evidence type="ECO:0000256" key="1">
    <source>
        <dbReference type="SAM" id="SignalP"/>
    </source>
</evidence>
<evidence type="ECO:0000259" key="2">
    <source>
        <dbReference type="Pfam" id="PF13449"/>
    </source>
</evidence>
<proteinExistence type="predicted"/>
<comment type="caution">
    <text evidence="3">The sequence shown here is derived from an EMBL/GenBank/DDBJ whole genome shotgun (WGS) entry which is preliminary data.</text>
</comment>
<dbReference type="PANTHER" id="PTHR37957">
    <property type="entry name" value="BLR7070 PROTEIN"/>
    <property type="match status" value="1"/>
</dbReference>
<dbReference type="Proteomes" id="UP000604481">
    <property type="component" value="Unassembled WGS sequence"/>
</dbReference>
<evidence type="ECO:0000313" key="3">
    <source>
        <dbReference type="EMBL" id="MBE9609251.1"/>
    </source>
</evidence>
<gene>
    <name evidence="3" type="ORF">INR99_07810</name>
</gene>
<dbReference type="InterPro" id="IPR011042">
    <property type="entry name" value="6-blade_b-propeller_TolB-like"/>
</dbReference>
<accession>A0A8J7K1I3</accession>
<dbReference type="RefSeq" id="WP_194115759.1">
    <property type="nucleotide sequence ID" value="NZ_JADFUA010000003.1"/>
</dbReference>
<dbReference type="EMBL" id="JADFUA010000003">
    <property type="protein sequence ID" value="MBE9609251.1"/>
    <property type="molecule type" value="Genomic_DNA"/>
</dbReference>
<name>A0A8J7K1I3_9NEIS</name>
<dbReference type="Gene3D" id="2.120.10.30">
    <property type="entry name" value="TolB, C-terminal domain"/>
    <property type="match status" value="1"/>
</dbReference>
<dbReference type="Pfam" id="PF13449">
    <property type="entry name" value="Phytase-like"/>
    <property type="match status" value="1"/>
</dbReference>
<dbReference type="SUPFAM" id="SSF101898">
    <property type="entry name" value="NHL repeat"/>
    <property type="match status" value="1"/>
</dbReference>
<dbReference type="InterPro" id="IPR027372">
    <property type="entry name" value="Phytase-like_dom"/>
</dbReference>
<dbReference type="AlphaFoldDB" id="A0A8J7K1I3"/>
<reference evidence="3 4" key="1">
    <citation type="submission" date="2020-10" db="EMBL/GenBank/DDBJ databases">
        <title>The genome sequence of Chitinilyticum litopenaei 4Y14.</title>
        <authorList>
            <person name="Liu Y."/>
        </authorList>
    </citation>
    <scope>NUCLEOTIDE SEQUENCE [LARGE SCALE GENOMIC DNA]</scope>
    <source>
        <strain evidence="3 4">4Y14</strain>
    </source>
</reference>
<feature type="chain" id="PRO_5035245440" evidence="1">
    <location>
        <begin position="19"/>
        <end position="451"/>
    </location>
</feature>
<keyword evidence="1" id="KW-0732">Signal</keyword>
<dbReference type="PANTHER" id="PTHR37957:SF1">
    <property type="entry name" value="PHYTASE-LIKE DOMAIN-CONTAINING PROTEIN"/>
    <property type="match status" value="1"/>
</dbReference>
<keyword evidence="4" id="KW-1185">Reference proteome</keyword>
<sequence>MLRPLSLLTLLLAGHACAADSFMLSNPEHTAVAMVERYPLQSPASFNIPYDGEFKAAFPGGFPFAPGSGLALKKIDKDGSLIFWAISDRGPNGDAPKVAQGDKKLASKVFPASAFVPQLVEIRVSLADKATVIRSQPLHFDKEPASGLPLPAGTTGSTGEVALSDTLTTLAPSPRGIDPEGVSVDKEGKLWLADEYGPFLLQVDPATGQILQQLAPGKGLPDVLASRQPNRGFEGVAVAPNGKVYAVVQSTLDLNKETRSTAGLIRMVEYDPGTGQSRMFAYPLDPVYKKNGDAKLGDLVAIDNTRFLTIEQGKGADKKMRNVLYVLDIAGADDLGSKKLADGREFEYASKDELAGLKLIRKQRIADLRELGWQAEKAEGLALVEGRIAVINDNDFGLKAEIDGASSKDAEDAVLVDGKLAQGRYVLKPNQDSTELWLLHLKQGLSSYFPR</sequence>
<organism evidence="3 4">
    <name type="scientific">Chitinilyticum piscinae</name>
    <dbReference type="NCBI Taxonomy" id="2866724"/>
    <lineage>
        <taxon>Bacteria</taxon>
        <taxon>Pseudomonadati</taxon>
        <taxon>Pseudomonadota</taxon>
        <taxon>Betaproteobacteria</taxon>
        <taxon>Neisseriales</taxon>
        <taxon>Chitinibacteraceae</taxon>
        <taxon>Chitinilyticum</taxon>
    </lineage>
</organism>
<feature type="domain" description="Phytase-like" evidence="2">
    <location>
        <begin position="68"/>
        <end position="396"/>
    </location>
</feature>
<evidence type="ECO:0000313" key="4">
    <source>
        <dbReference type="Proteomes" id="UP000604481"/>
    </source>
</evidence>